<sequence length="358" mass="40696">MGRPESAADALRLGFQRSIEKESDIVNSDLVLKKLQPAVKRNYEKMMQVWAEYNNQNPGASPYELTSHKDFIRNFAYSIDGEEGINVPGSETVRKHWNAFTAAWQREHPERPVPRGIAMSITQFINGPLTDEMGMPKTKRPQRFATKNVLLNFAKQLWAADRVEPRRPATPVDDWGLLLGNAYSSSRIGEYIESSCRSGTSRGLYFKDLTFVAFINEAGTPEFAIRLTHDAKNMTYTLDKRPQHALYEGIVPMPLCFNPMPPFLARLLAYNAFRDYSTVEDLLKIVPTEGEMMVIEWKEELLETPFFRSQSSDGIETAGAFSHRQRLLGLRTGYATPPRNHDIRAEGLQLMNQFEPGT</sequence>
<dbReference type="PANTHER" id="PTHR37535">
    <property type="entry name" value="FLUG DOMAIN PROTEIN"/>
    <property type="match status" value="1"/>
</dbReference>
<accession>A0ABR1I4A9</accession>
<comment type="caution">
    <text evidence="1">The sequence shown here is derived from an EMBL/GenBank/DDBJ whole genome shotgun (WGS) entry which is preliminary data.</text>
</comment>
<protein>
    <submittedName>
        <fullName evidence="1">Uncharacterized protein</fullName>
    </submittedName>
</protein>
<keyword evidence="2" id="KW-1185">Reference proteome</keyword>
<gene>
    <name evidence="1" type="ORF">QQZ08_005139</name>
</gene>
<proteinExistence type="predicted"/>
<evidence type="ECO:0000313" key="2">
    <source>
        <dbReference type="Proteomes" id="UP001498421"/>
    </source>
</evidence>
<dbReference type="EMBL" id="JAZAVK010000042">
    <property type="protein sequence ID" value="KAK7428382.1"/>
    <property type="molecule type" value="Genomic_DNA"/>
</dbReference>
<dbReference type="Proteomes" id="UP001498421">
    <property type="component" value="Unassembled WGS sequence"/>
</dbReference>
<dbReference type="PANTHER" id="PTHR37535:SF3">
    <property type="entry name" value="FLUG DOMAIN-CONTAINING PROTEIN"/>
    <property type="match status" value="1"/>
</dbReference>
<evidence type="ECO:0000313" key="1">
    <source>
        <dbReference type="EMBL" id="KAK7428382.1"/>
    </source>
</evidence>
<organism evidence="1 2">
    <name type="scientific">Neonectria magnoliae</name>
    <dbReference type="NCBI Taxonomy" id="2732573"/>
    <lineage>
        <taxon>Eukaryota</taxon>
        <taxon>Fungi</taxon>
        <taxon>Dikarya</taxon>
        <taxon>Ascomycota</taxon>
        <taxon>Pezizomycotina</taxon>
        <taxon>Sordariomycetes</taxon>
        <taxon>Hypocreomycetidae</taxon>
        <taxon>Hypocreales</taxon>
        <taxon>Nectriaceae</taxon>
        <taxon>Neonectria</taxon>
    </lineage>
</organism>
<reference evidence="1 2" key="1">
    <citation type="journal article" date="2025" name="Microbiol. Resour. Announc.">
        <title>Draft genome sequences for Neonectria magnoliae and Neonectria punicea, canker pathogens of Liriodendron tulipifera and Acer saccharum in West Virginia.</title>
        <authorList>
            <person name="Petronek H.M."/>
            <person name="Kasson M.T."/>
            <person name="Metheny A.M."/>
            <person name="Stauder C.M."/>
            <person name="Lovett B."/>
            <person name="Lynch S.C."/>
            <person name="Garnas J.R."/>
            <person name="Kasson L.R."/>
            <person name="Stajich J.E."/>
        </authorList>
    </citation>
    <scope>NUCLEOTIDE SEQUENCE [LARGE SCALE GENOMIC DNA]</scope>
    <source>
        <strain evidence="1 2">NRRL 64651</strain>
    </source>
</reference>
<name>A0ABR1I4A9_9HYPO</name>